<comment type="caution">
    <text evidence="2">The sequence shown here is derived from an EMBL/GenBank/DDBJ whole genome shotgun (WGS) entry which is preliminary data.</text>
</comment>
<name>A0ABW2QQD5_9BURK</name>
<dbReference type="RefSeq" id="WP_382228223.1">
    <property type="nucleotide sequence ID" value="NZ_JBHTCA010000037.1"/>
</dbReference>
<evidence type="ECO:0000256" key="1">
    <source>
        <dbReference type="SAM" id="MobiDB-lite"/>
    </source>
</evidence>
<protein>
    <submittedName>
        <fullName evidence="2">Uncharacterized protein</fullName>
    </submittedName>
</protein>
<keyword evidence="3" id="KW-1185">Reference proteome</keyword>
<reference evidence="3" key="1">
    <citation type="journal article" date="2019" name="Int. J. Syst. Evol. Microbiol.">
        <title>The Global Catalogue of Microorganisms (GCM) 10K type strain sequencing project: providing services to taxonomists for standard genome sequencing and annotation.</title>
        <authorList>
            <consortium name="The Broad Institute Genomics Platform"/>
            <consortium name="The Broad Institute Genome Sequencing Center for Infectious Disease"/>
            <person name="Wu L."/>
            <person name="Ma J."/>
        </authorList>
    </citation>
    <scope>NUCLEOTIDE SEQUENCE [LARGE SCALE GENOMIC DNA]</scope>
    <source>
        <strain evidence="3">CGMCC 1.12371</strain>
    </source>
</reference>
<feature type="region of interest" description="Disordered" evidence="1">
    <location>
        <begin position="65"/>
        <end position="89"/>
    </location>
</feature>
<gene>
    <name evidence="2" type="ORF">ACFQPB_22295</name>
</gene>
<accession>A0ABW2QQD5</accession>
<sequence>MDDLTQANDDAERAMEELLALQAKQAAGDVSIELVMALAKATYALEGVMLAQRAGSLRIKRSSFDQQVDHDSTAWATPAQPRGGADSLH</sequence>
<organism evidence="2 3">
    <name type="scientific">Hydrogenophaga atypica</name>
    <dbReference type="NCBI Taxonomy" id="249409"/>
    <lineage>
        <taxon>Bacteria</taxon>
        <taxon>Pseudomonadati</taxon>
        <taxon>Pseudomonadota</taxon>
        <taxon>Betaproteobacteria</taxon>
        <taxon>Burkholderiales</taxon>
        <taxon>Comamonadaceae</taxon>
        <taxon>Hydrogenophaga</taxon>
    </lineage>
</organism>
<evidence type="ECO:0000313" key="3">
    <source>
        <dbReference type="Proteomes" id="UP001596501"/>
    </source>
</evidence>
<evidence type="ECO:0000313" key="2">
    <source>
        <dbReference type="EMBL" id="MFC7411594.1"/>
    </source>
</evidence>
<proteinExistence type="predicted"/>
<dbReference type="Proteomes" id="UP001596501">
    <property type="component" value="Unassembled WGS sequence"/>
</dbReference>
<dbReference type="EMBL" id="JBHTCA010000037">
    <property type="protein sequence ID" value="MFC7411594.1"/>
    <property type="molecule type" value="Genomic_DNA"/>
</dbReference>